<dbReference type="SMART" id="SM00530">
    <property type="entry name" value="HTH_XRE"/>
    <property type="match status" value="1"/>
</dbReference>
<dbReference type="EMBL" id="JADKYB010000026">
    <property type="protein sequence ID" value="MBM9509515.1"/>
    <property type="molecule type" value="Genomic_DNA"/>
</dbReference>
<evidence type="ECO:0000259" key="1">
    <source>
        <dbReference type="PROSITE" id="PS50943"/>
    </source>
</evidence>
<comment type="caution">
    <text evidence="2">The sequence shown here is derived from an EMBL/GenBank/DDBJ whole genome shotgun (WGS) entry which is preliminary data.</text>
</comment>
<dbReference type="SUPFAM" id="SSF47413">
    <property type="entry name" value="lambda repressor-like DNA-binding domains"/>
    <property type="match status" value="1"/>
</dbReference>
<dbReference type="PROSITE" id="PS50943">
    <property type="entry name" value="HTH_CROC1"/>
    <property type="match status" value="1"/>
</dbReference>
<dbReference type="InterPro" id="IPR041664">
    <property type="entry name" value="AAA_16"/>
</dbReference>
<feature type="domain" description="HTH cro/C1-type" evidence="1">
    <location>
        <begin position="6"/>
        <end position="55"/>
    </location>
</feature>
<accession>A0ABS2U1Q3</accession>
<dbReference type="PANTHER" id="PTHR47691:SF3">
    <property type="entry name" value="HTH-TYPE TRANSCRIPTIONAL REGULATOR RV0890C-RELATED"/>
    <property type="match status" value="1"/>
</dbReference>
<proteinExistence type="predicted"/>
<evidence type="ECO:0000313" key="3">
    <source>
        <dbReference type="Proteomes" id="UP000749040"/>
    </source>
</evidence>
<dbReference type="Proteomes" id="UP000749040">
    <property type="component" value="Unassembled WGS sequence"/>
</dbReference>
<dbReference type="SUPFAM" id="SSF52540">
    <property type="entry name" value="P-loop containing nucleoside triphosphate hydrolases"/>
    <property type="match status" value="1"/>
</dbReference>
<dbReference type="InterPro" id="IPR027417">
    <property type="entry name" value="P-loop_NTPase"/>
</dbReference>
<dbReference type="Gene3D" id="1.10.260.40">
    <property type="entry name" value="lambda repressor-like DNA-binding domains"/>
    <property type="match status" value="1"/>
</dbReference>
<dbReference type="InterPro" id="IPR010982">
    <property type="entry name" value="Lambda_DNA-bd_dom_sf"/>
</dbReference>
<protein>
    <submittedName>
        <fullName evidence="2">Helix-turn-helix domain-containing protein</fullName>
    </submittedName>
</protein>
<evidence type="ECO:0000313" key="2">
    <source>
        <dbReference type="EMBL" id="MBM9509515.1"/>
    </source>
</evidence>
<dbReference type="Pfam" id="PF13191">
    <property type="entry name" value="AAA_16"/>
    <property type="match status" value="1"/>
</dbReference>
<dbReference type="CDD" id="cd00093">
    <property type="entry name" value="HTH_XRE"/>
    <property type="match status" value="1"/>
</dbReference>
<organism evidence="2 3">
    <name type="scientific">Actinacidiphila acididurans</name>
    <dbReference type="NCBI Taxonomy" id="2784346"/>
    <lineage>
        <taxon>Bacteria</taxon>
        <taxon>Bacillati</taxon>
        <taxon>Actinomycetota</taxon>
        <taxon>Actinomycetes</taxon>
        <taxon>Kitasatosporales</taxon>
        <taxon>Streptomycetaceae</taxon>
        <taxon>Actinacidiphila</taxon>
    </lineage>
</organism>
<sequence>MRSDLLLALRTQRGWTQEELSVRSGISVRTIRNLERGRIQSPRRSSLDLLFSVLDPELRGRGEETAAIPQRGSVTVPVAVPVVAVAAGGTAGPQARWRGPRPPRTTLVGRDGDLDRLCDLVTGNPVTVITGPGGVGKTRLALAVAERAAAGLRGFVAVVQLGRIVPGQPTGDGPTALAAARQAVTEVLGDEQQPQGAAPALLVLDTTEHLPQATALLVEHLRGAWPDLRMILTTRRPPVLPEARIWEAAPLPLDSAVQLLHRRLASSALDHDLTGSPDVIRALCQELDGMPRLIEFAAHRLRSVPATTLLSPEHLLELLGIPDFSVQPHQRSLRGSLEWSWAMLTQRQRQFMTRLAAAPDPVASDGPELAAWEPEFTRTETVCLLAELADASFLQVRRGPRYEYRMLRHVRAFVRHHVRSAPGAQAPARRMTAKA</sequence>
<reference evidence="2 3" key="1">
    <citation type="submission" date="2021-01" db="EMBL/GenBank/DDBJ databases">
        <title>Streptomyces acididurans sp. nov., isolated from a peat swamp forest soil.</title>
        <authorList>
            <person name="Chantavorakit T."/>
            <person name="Duangmal K."/>
        </authorList>
    </citation>
    <scope>NUCLEOTIDE SEQUENCE [LARGE SCALE GENOMIC DNA]</scope>
    <source>
        <strain evidence="2 3">KK5PA1</strain>
    </source>
</reference>
<dbReference type="RefSeq" id="WP_205362718.1">
    <property type="nucleotide sequence ID" value="NZ_JADKYB010000026.1"/>
</dbReference>
<keyword evidence="3" id="KW-1185">Reference proteome</keyword>
<name>A0ABS2U1Q3_9ACTN</name>
<dbReference type="Pfam" id="PF01381">
    <property type="entry name" value="HTH_3"/>
    <property type="match status" value="1"/>
</dbReference>
<dbReference type="Gene3D" id="3.40.50.300">
    <property type="entry name" value="P-loop containing nucleotide triphosphate hydrolases"/>
    <property type="match status" value="1"/>
</dbReference>
<dbReference type="InterPro" id="IPR001387">
    <property type="entry name" value="Cro/C1-type_HTH"/>
</dbReference>
<dbReference type="PANTHER" id="PTHR47691">
    <property type="entry name" value="REGULATOR-RELATED"/>
    <property type="match status" value="1"/>
</dbReference>
<gene>
    <name evidence="2" type="ORF">ITX44_34195</name>
</gene>